<evidence type="ECO:0000259" key="6">
    <source>
        <dbReference type="PROSITE" id="PS51282"/>
    </source>
</evidence>
<dbReference type="SMART" id="SM01180">
    <property type="entry name" value="DWNN"/>
    <property type="match status" value="1"/>
</dbReference>
<dbReference type="InterPro" id="IPR033489">
    <property type="entry name" value="RBBP6"/>
</dbReference>
<dbReference type="InterPro" id="IPR014891">
    <property type="entry name" value="DWNN_domain"/>
</dbReference>
<dbReference type="GO" id="GO:0006511">
    <property type="term" value="P:ubiquitin-dependent protein catabolic process"/>
    <property type="evidence" value="ECO:0007669"/>
    <property type="project" value="TreeGrafter"/>
</dbReference>
<reference evidence="8" key="1">
    <citation type="submission" date="2022-11" db="UniProtKB">
        <authorList>
            <consortium name="WormBaseParasite"/>
        </authorList>
    </citation>
    <scope>IDENTIFICATION</scope>
</reference>
<dbReference type="GO" id="GO:0006397">
    <property type="term" value="P:mRNA processing"/>
    <property type="evidence" value="ECO:0007669"/>
    <property type="project" value="InterPro"/>
</dbReference>
<dbReference type="Pfam" id="PF08783">
    <property type="entry name" value="DWNN"/>
    <property type="match status" value="1"/>
</dbReference>
<feature type="domain" description="DWNN" evidence="6">
    <location>
        <begin position="4"/>
        <end position="75"/>
    </location>
</feature>
<evidence type="ECO:0000256" key="1">
    <source>
        <dbReference type="ARBA" id="ARBA00004123"/>
    </source>
</evidence>
<dbReference type="PANTHER" id="PTHR15439">
    <property type="entry name" value="RETINOBLASTOMA-BINDING PROTEIN 6"/>
    <property type="match status" value="1"/>
</dbReference>
<dbReference type="GO" id="GO:0008270">
    <property type="term" value="F:zinc ion binding"/>
    <property type="evidence" value="ECO:0007669"/>
    <property type="project" value="UniProtKB-KW"/>
</dbReference>
<keyword evidence="7" id="KW-1185">Reference proteome</keyword>
<dbReference type="Proteomes" id="UP000887574">
    <property type="component" value="Unplaced"/>
</dbReference>
<evidence type="ECO:0000313" key="8">
    <source>
        <dbReference type="WBParaSite" id="jg18272"/>
    </source>
</evidence>
<organism evidence="7 8">
    <name type="scientific">Ditylenchus dipsaci</name>
    <dbReference type="NCBI Taxonomy" id="166011"/>
    <lineage>
        <taxon>Eukaryota</taxon>
        <taxon>Metazoa</taxon>
        <taxon>Ecdysozoa</taxon>
        <taxon>Nematoda</taxon>
        <taxon>Chromadorea</taxon>
        <taxon>Rhabditida</taxon>
        <taxon>Tylenchina</taxon>
        <taxon>Tylenchomorpha</taxon>
        <taxon>Sphaerularioidea</taxon>
        <taxon>Anguinidae</taxon>
        <taxon>Anguininae</taxon>
        <taxon>Ditylenchus</taxon>
    </lineage>
</organism>
<keyword evidence="5" id="KW-0539">Nucleus</keyword>
<evidence type="ECO:0000256" key="5">
    <source>
        <dbReference type="ARBA" id="ARBA00023242"/>
    </source>
</evidence>
<keyword evidence="3" id="KW-0863">Zinc-finger</keyword>
<keyword evidence="2" id="KW-0479">Metal-binding</keyword>
<dbReference type="PANTHER" id="PTHR15439:SF0">
    <property type="entry name" value="CELL DIVISION CYCLE AND APOPTOSIS REGULATOR PROTEIN 1-RELATED"/>
    <property type="match status" value="1"/>
</dbReference>
<dbReference type="GO" id="GO:0061630">
    <property type="term" value="F:ubiquitin protein ligase activity"/>
    <property type="evidence" value="ECO:0007669"/>
    <property type="project" value="InterPro"/>
</dbReference>
<sequence length="221" mass="25120">MSAIHYKFRSALEYSTLLFDGLSISVEELKLKIFSKEGIRVESFDLTISNPNTKQQYTNNELIPRNSSVIVQRIPRENAGRLPKLQNTSTSGIVAASNSNSSLRNADHVPSEGFSIMTEQERLEHVKNVSYQKYHPQNYKKWSVEACRNTRLRLTCVINAYSLVTGIATVRSWLHSLVVIRRASWLTTMKIIESNAHVVSMSLNFKSNKLERSLTLALSWS</sequence>
<name>A0A915DBW1_9BILA</name>
<dbReference type="Gene3D" id="3.10.20.90">
    <property type="entry name" value="Phosphatidylinositol 3-kinase Catalytic Subunit, Chain A, domain 1"/>
    <property type="match status" value="1"/>
</dbReference>
<evidence type="ECO:0000313" key="7">
    <source>
        <dbReference type="Proteomes" id="UP000887574"/>
    </source>
</evidence>
<comment type="subcellular location">
    <subcellularLocation>
        <location evidence="1">Nucleus</location>
    </subcellularLocation>
</comment>
<proteinExistence type="predicted"/>
<evidence type="ECO:0000256" key="2">
    <source>
        <dbReference type="ARBA" id="ARBA00022723"/>
    </source>
</evidence>
<evidence type="ECO:0000256" key="3">
    <source>
        <dbReference type="ARBA" id="ARBA00022771"/>
    </source>
</evidence>
<dbReference type="AlphaFoldDB" id="A0A915DBW1"/>
<dbReference type="GO" id="GO:0005634">
    <property type="term" value="C:nucleus"/>
    <property type="evidence" value="ECO:0007669"/>
    <property type="project" value="UniProtKB-SubCell"/>
</dbReference>
<dbReference type="GO" id="GO:0016567">
    <property type="term" value="P:protein ubiquitination"/>
    <property type="evidence" value="ECO:0007669"/>
    <property type="project" value="InterPro"/>
</dbReference>
<dbReference type="PROSITE" id="PS51282">
    <property type="entry name" value="DWNN"/>
    <property type="match status" value="1"/>
</dbReference>
<protein>
    <submittedName>
        <fullName evidence="8">DWNN domain-containing protein</fullName>
    </submittedName>
</protein>
<dbReference type="WBParaSite" id="jg18272">
    <property type="protein sequence ID" value="jg18272"/>
    <property type="gene ID" value="jg18272"/>
</dbReference>
<evidence type="ECO:0000256" key="4">
    <source>
        <dbReference type="ARBA" id="ARBA00022833"/>
    </source>
</evidence>
<accession>A0A915DBW1</accession>
<keyword evidence="4" id="KW-0862">Zinc</keyword>